<feature type="domain" description="tRNA wybutosine-synthesis" evidence="1">
    <location>
        <begin position="193"/>
        <end position="244"/>
    </location>
</feature>
<gene>
    <name evidence="3" type="ORF">D4739_04905</name>
</gene>
<dbReference type="Pfam" id="PF08608">
    <property type="entry name" value="Wyosine_form"/>
    <property type="match status" value="1"/>
</dbReference>
<dbReference type="NCBIfam" id="TIGR03083">
    <property type="entry name" value="maleylpyruvate isomerase family mycothiol-dependent enzyme"/>
    <property type="match status" value="1"/>
</dbReference>
<protein>
    <submittedName>
        <fullName evidence="3">TIGR03084 family protein</fullName>
    </submittedName>
</protein>
<dbReference type="OrthoDB" id="113180at2"/>
<dbReference type="InterPro" id="IPR024344">
    <property type="entry name" value="MDMPI_metal-binding"/>
</dbReference>
<dbReference type="NCBIfam" id="TIGR03084">
    <property type="entry name" value="TIGR03084 family metal-binding protein"/>
    <property type="match status" value="1"/>
</dbReference>
<dbReference type="EMBL" id="QYRP01000002">
    <property type="protein sequence ID" value="RJS45621.1"/>
    <property type="molecule type" value="Genomic_DNA"/>
</dbReference>
<sequence length="276" mass="29710">MTVLDGVLADLKAEGEYVESLVAGLDEPGWRTATPAEGWDIATTIAHLLWTDETSVKAIDGTLLLNGEGDKAAWDEVVMKAFADPAGFVDTEAFDLAKTHTGADLLARWQESRVALDAKLRTVPDGQKLMWFGPPMSPASMATARLMETWAHGIDVAEGLGLVHEQSDRIRNVASLGHRTRNYSFVNSGLEKPAEDFRVELTLPSGELWTAGPEDAAQRVTGPAYDFCLLVTQRRHRADLALVATGADADKWLDIAQAFAGPAGGGREPMNQGGNN</sequence>
<dbReference type="GO" id="GO:0046872">
    <property type="term" value="F:metal ion binding"/>
    <property type="evidence" value="ECO:0007669"/>
    <property type="project" value="InterPro"/>
</dbReference>
<comment type="caution">
    <text evidence="3">The sequence shown here is derived from an EMBL/GenBank/DDBJ whole genome shotgun (WGS) entry which is preliminary data.</text>
</comment>
<reference evidence="4" key="1">
    <citation type="submission" date="2018-09" db="EMBL/GenBank/DDBJ databases">
        <authorList>
            <person name="Zhu H."/>
        </authorList>
    </citation>
    <scope>NUCLEOTIDE SEQUENCE [LARGE SCALE GENOMIC DNA]</scope>
    <source>
        <strain evidence="4">K1W22B-1</strain>
    </source>
</reference>
<accession>A0A3A5H6M7</accession>
<evidence type="ECO:0000313" key="3">
    <source>
        <dbReference type="EMBL" id="RJS45621.1"/>
    </source>
</evidence>
<dbReference type="InterPro" id="IPR017518">
    <property type="entry name" value="CHP03084"/>
</dbReference>
<proteinExistence type="predicted"/>
<dbReference type="Proteomes" id="UP000276542">
    <property type="component" value="Unassembled WGS sequence"/>
</dbReference>
<keyword evidence="4" id="KW-1185">Reference proteome</keyword>
<evidence type="ECO:0000313" key="4">
    <source>
        <dbReference type="Proteomes" id="UP000276542"/>
    </source>
</evidence>
<dbReference type="InterPro" id="IPR013917">
    <property type="entry name" value="tRNA_wybutosine-synth"/>
</dbReference>
<dbReference type="InterPro" id="IPR034660">
    <property type="entry name" value="DinB/YfiT-like"/>
</dbReference>
<dbReference type="SUPFAM" id="SSF109854">
    <property type="entry name" value="DinB/YfiT-like putative metalloenzymes"/>
    <property type="match status" value="1"/>
</dbReference>
<dbReference type="AlphaFoldDB" id="A0A3A5H6M7"/>
<dbReference type="Gene3D" id="1.20.120.450">
    <property type="entry name" value="dinb family like domain"/>
    <property type="match status" value="1"/>
</dbReference>
<evidence type="ECO:0000259" key="2">
    <source>
        <dbReference type="Pfam" id="PF11716"/>
    </source>
</evidence>
<feature type="domain" description="Mycothiol-dependent maleylpyruvate isomerase metal-binding" evidence="2">
    <location>
        <begin position="12"/>
        <end position="157"/>
    </location>
</feature>
<dbReference type="InterPro" id="IPR017517">
    <property type="entry name" value="Maleyloyr_isom"/>
</dbReference>
<evidence type="ECO:0000259" key="1">
    <source>
        <dbReference type="Pfam" id="PF08608"/>
    </source>
</evidence>
<organism evidence="3 4">
    <name type="scientific">Nocardioides cavernaquae</name>
    <dbReference type="NCBI Taxonomy" id="2321396"/>
    <lineage>
        <taxon>Bacteria</taxon>
        <taxon>Bacillati</taxon>
        <taxon>Actinomycetota</taxon>
        <taxon>Actinomycetes</taxon>
        <taxon>Propionibacteriales</taxon>
        <taxon>Nocardioidaceae</taxon>
        <taxon>Nocardioides</taxon>
    </lineage>
</organism>
<dbReference type="Pfam" id="PF11716">
    <property type="entry name" value="MDMPI_N"/>
    <property type="match status" value="1"/>
</dbReference>
<name>A0A3A5H6M7_9ACTN</name>
<dbReference type="RefSeq" id="WP_120059521.1">
    <property type="nucleotide sequence ID" value="NZ_QYRP01000002.1"/>
</dbReference>